<dbReference type="Proteomes" id="UP000193218">
    <property type="component" value="Unassembled WGS sequence"/>
</dbReference>
<dbReference type="RefSeq" id="XP_021871906.1">
    <property type="nucleotide sequence ID" value="XM_022015629.1"/>
</dbReference>
<dbReference type="GeneID" id="33557438"/>
<protein>
    <submittedName>
        <fullName evidence="2">Uncharacterized protein</fullName>
    </submittedName>
</protein>
<dbReference type="InParanoid" id="A0A1Y1UIX0"/>
<comment type="caution">
    <text evidence="2">The sequence shown here is derived from an EMBL/GenBank/DDBJ whole genome shotgun (WGS) entry which is preliminary data.</text>
</comment>
<dbReference type="AlphaFoldDB" id="A0A1Y1UIX0"/>
<proteinExistence type="predicted"/>
<gene>
    <name evidence="2" type="ORF">BD324DRAFT_623801</name>
</gene>
<reference evidence="2 3" key="1">
    <citation type="submission" date="2017-03" db="EMBL/GenBank/DDBJ databases">
        <title>Widespread Adenine N6-methylation of Active Genes in Fungi.</title>
        <authorList>
            <consortium name="DOE Joint Genome Institute"/>
            <person name="Mondo S.J."/>
            <person name="Dannebaum R.O."/>
            <person name="Kuo R.C."/>
            <person name="Louie K.B."/>
            <person name="Bewick A.J."/>
            <person name="Labutti K."/>
            <person name="Haridas S."/>
            <person name="Kuo A."/>
            <person name="Salamov A."/>
            <person name="Ahrendt S.R."/>
            <person name="Lau R."/>
            <person name="Bowen B.P."/>
            <person name="Lipzen A."/>
            <person name="Sullivan W."/>
            <person name="Andreopoulos W.B."/>
            <person name="Clum A."/>
            <person name="Lindquist E."/>
            <person name="Daum C."/>
            <person name="Northen T.R."/>
            <person name="Ramamoorthy G."/>
            <person name="Schmitz R.J."/>
            <person name="Gryganskyi A."/>
            <person name="Culley D."/>
            <person name="Magnuson J."/>
            <person name="James T.Y."/>
            <person name="O'Malley M.A."/>
            <person name="Stajich J.E."/>
            <person name="Spatafora J.W."/>
            <person name="Visel A."/>
            <person name="Grigoriev I.V."/>
        </authorList>
    </citation>
    <scope>NUCLEOTIDE SEQUENCE [LARGE SCALE GENOMIC DNA]</scope>
    <source>
        <strain evidence="2 3">NRRL Y-17943</strain>
    </source>
</reference>
<name>A0A1Y1UIX0_9TREE</name>
<accession>A0A1Y1UIX0</accession>
<organism evidence="2 3">
    <name type="scientific">Kockovaella imperatae</name>
    <dbReference type="NCBI Taxonomy" id="4999"/>
    <lineage>
        <taxon>Eukaryota</taxon>
        <taxon>Fungi</taxon>
        <taxon>Dikarya</taxon>
        <taxon>Basidiomycota</taxon>
        <taxon>Agaricomycotina</taxon>
        <taxon>Tremellomycetes</taxon>
        <taxon>Tremellales</taxon>
        <taxon>Cuniculitremaceae</taxon>
        <taxon>Kockovaella</taxon>
    </lineage>
</organism>
<evidence type="ECO:0000256" key="1">
    <source>
        <dbReference type="SAM" id="MobiDB-lite"/>
    </source>
</evidence>
<dbReference type="EMBL" id="NBSH01000005">
    <property type="protein sequence ID" value="ORX37919.1"/>
    <property type="molecule type" value="Genomic_DNA"/>
</dbReference>
<feature type="region of interest" description="Disordered" evidence="1">
    <location>
        <begin position="1"/>
        <end position="36"/>
    </location>
</feature>
<keyword evidence="3" id="KW-1185">Reference proteome</keyword>
<evidence type="ECO:0000313" key="3">
    <source>
        <dbReference type="Proteomes" id="UP000193218"/>
    </source>
</evidence>
<sequence>MPKKPITPSTEPGWRRLTIPRKRPRSPNPPLSTPRPFNAEIFGNIARILIDEGDTTDTESFALANSTCFHAVVPRRWHCVKLRSPEAVLALLSGLQAVSQKRESSSDAGQNCAKSQRYEFYLACMRHLDIDLESWYHTSAEKKGPSELEYWQPLTDNPPELRELIALDTLRVETIDIYDGSVIWLNMVFSCFQARHLQWQAQNLAEEWYDWGIWGESRDKIVETLSLRWDTERLESYDVPIPCPLLPSEKFRMVISGRIVWDLPSVLRSVWWKEVGYEIISAYMTDKGCNHKVSLRGPVWLVLSPLENFRNITNYFPTEPVSVDQLESVPEEWFEFVHVPFDTFEDLGDLWRACVKLDIWSEAQAEDREEDFMRLVCPEEAD</sequence>
<evidence type="ECO:0000313" key="2">
    <source>
        <dbReference type="EMBL" id="ORX37919.1"/>
    </source>
</evidence>